<evidence type="ECO:0000256" key="3">
    <source>
        <dbReference type="ARBA" id="ARBA00023274"/>
    </source>
</evidence>
<reference evidence="7 8" key="1">
    <citation type="submission" date="2017-11" db="EMBL/GenBank/DDBJ databases">
        <title>Draft genome sequence of Rhizobiales bacterium SY3-13.</title>
        <authorList>
            <person name="Sun C."/>
        </authorList>
    </citation>
    <scope>NUCLEOTIDE SEQUENCE [LARGE SCALE GENOMIC DNA]</scope>
    <source>
        <strain evidence="7 8">SY3-13</strain>
    </source>
</reference>
<dbReference type="GO" id="GO:0015934">
    <property type="term" value="C:large ribosomal subunit"/>
    <property type="evidence" value="ECO:0007669"/>
    <property type="project" value="InterPro"/>
</dbReference>
<evidence type="ECO:0000256" key="5">
    <source>
        <dbReference type="ARBA" id="ARBA00035491"/>
    </source>
</evidence>
<keyword evidence="3" id="KW-0687">Ribonucleoprotein</keyword>
<comment type="similarity">
    <text evidence="1">Belongs to the bacterial ribosomal protein bL32 family.</text>
</comment>
<evidence type="ECO:0000256" key="1">
    <source>
        <dbReference type="ARBA" id="ARBA00008560"/>
    </source>
</evidence>
<dbReference type="Proteomes" id="UP000229498">
    <property type="component" value="Unassembled WGS sequence"/>
</dbReference>
<dbReference type="EMBL" id="PHIG01000037">
    <property type="protein sequence ID" value="PJK28978.1"/>
    <property type="molecule type" value="Genomic_DNA"/>
</dbReference>
<accession>A0A2M9FZS9</accession>
<sequence>MLWKILLLIAIIVAVLYGFKMISRASDGRQPAARKTRKKGRGTESDGQAVDLVKCGNCGAFTAPGTPCSNCGQ</sequence>
<keyword evidence="2" id="KW-0689">Ribosomal protein</keyword>
<dbReference type="GO" id="GO:0006412">
    <property type="term" value="P:translation"/>
    <property type="evidence" value="ECO:0007669"/>
    <property type="project" value="InterPro"/>
</dbReference>
<dbReference type="GO" id="GO:0003735">
    <property type="term" value="F:structural constituent of ribosome"/>
    <property type="evidence" value="ECO:0007669"/>
    <property type="project" value="InterPro"/>
</dbReference>
<evidence type="ECO:0000256" key="4">
    <source>
        <dbReference type="ARBA" id="ARBA00035178"/>
    </source>
</evidence>
<gene>
    <name evidence="7" type="ORF">CVT23_13725</name>
</gene>
<evidence type="ECO:0000256" key="6">
    <source>
        <dbReference type="SAM" id="MobiDB-lite"/>
    </source>
</evidence>
<feature type="region of interest" description="Disordered" evidence="6">
    <location>
        <begin position="25"/>
        <end position="47"/>
    </location>
</feature>
<evidence type="ECO:0000256" key="2">
    <source>
        <dbReference type="ARBA" id="ARBA00022980"/>
    </source>
</evidence>
<evidence type="ECO:0000313" key="8">
    <source>
        <dbReference type="Proteomes" id="UP000229498"/>
    </source>
</evidence>
<dbReference type="Pfam" id="PF01783">
    <property type="entry name" value="Ribosomal_L32p"/>
    <property type="match status" value="1"/>
</dbReference>
<organism evidence="7 8">
    <name type="scientific">Minwuia thermotolerans</name>
    <dbReference type="NCBI Taxonomy" id="2056226"/>
    <lineage>
        <taxon>Bacteria</taxon>
        <taxon>Pseudomonadati</taxon>
        <taxon>Pseudomonadota</taxon>
        <taxon>Alphaproteobacteria</taxon>
        <taxon>Minwuiales</taxon>
        <taxon>Minwuiaceae</taxon>
        <taxon>Minwuia</taxon>
    </lineage>
</organism>
<evidence type="ECO:0000313" key="7">
    <source>
        <dbReference type="EMBL" id="PJK28978.1"/>
    </source>
</evidence>
<dbReference type="InterPro" id="IPR002677">
    <property type="entry name" value="Ribosomal_bL32"/>
</dbReference>
<comment type="caution">
    <text evidence="7">The sequence shown here is derived from an EMBL/GenBank/DDBJ whole genome shotgun (WGS) entry which is preliminary data.</text>
</comment>
<keyword evidence="8" id="KW-1185">Reference proteome</keyword>
<dbReference type="AlphaFoldDB" id="A0A2M9FZS9"/>
<proteinExistence type="inferred from homology"/>
<name>A0A2M9FZS9_9PROT</name>
<protein>
    <recommendedName>
        <fullName evidence="4">Large ribosomal subunit protein bL32</fullName>
    </recommendedName>
    <alternativeName>
        <fullName evidence="5">50S ribosomal protein L32</fullName>
    </alternativeName>
</protein>